<accession>A0A1I5GTD8</accession>
<evidence type="ECO:0000313" key="1">
    <source>
        <dbReference type="EMBL" id="SFO39268.1"/>
    </source>
</evidence>
<proteinExistence type="predicted"/>
<protein>
    <submittedName>
        <fullName evidence="1">Transcriptional regulator, AlpA family</fullName>
    </submittedName>
</protein>
<gene>
    <name evidence="1" type="ORF">SAMN04487859_1396</name>
</gene>
<keyword evidence="2" id="KW-1185">Reference proteome</keyword>
<name>A0A1I5GTD8_9RHOB</name>
<dbReference type="EMBL" id="FOVP01000039">
    <property type="protein sequence ID" value="SFO39268.1"/>
    <property type="molecule type" value="Genomic_DNA"/>
</dbReference>
<dbReference type="Pfam" id="PF05930">
    <property type="entry name" value="Phage_AlpA"/>
    <property type="match status" value="1"/>
</dbReference>
<organism evidence="1 2">
    <name type="scientific">Roseovarius lutimaris</name>
    <dbReference type="NCBI Taxonomy" id="1005928"/>
    <lineage>
        <taxon>Bacteria</taxon>
        <taxon>Pseudomonadati</taxon>
        <taxon>Pseudomonadota</taxon>
        <taxon>Alphaproteobacteria</taxon>
        <taxon>Rhodobacterales</taxon>
        <taxon>Roseobacteraceae</taxon>
        <taxon>Roseovarius</taxon>
    </lineage>
</organism>
<evidence type="ECO:0000313" key="2">
    <source>
        <dbReference type="Proteomes" id="UP000198599"/>
    </source>
</evidence>
<reference evidence="2" key="1">
    <citation type="submission" date="2016-10" db="EMBL/GenBank/DDBJ databases">
        <authorList>
            <person name="Varghese N."/>
            <person name="Submissions S."/>
        </authorList>
    </citation>
    <scope>NUCLEOTIDE SEQUENCE [LARGE SCALE GENOMIC DNA]</scope>
    <source>
        <strain evidence="2">DSM 28463</strain>
    </source>
</reference>
<dbReference type="Proteomes" id="UP000198599">
    <property type="component" value="Unassembled WGS sequence"/>
</dbReference>
<dbReference type="InterPro" id="IPR010260">
    <property type="entry name" value="AlpA"/>
</dbReference>
<dbReference type="Gene3D" id="1.10.238.160">
    <property type="match status" value="1"/>
</dbReference>
<dbReference type="RefSeq" id="WP_092842332.1">
    <property type="nucleotide sequence ID" value="NZ_FOVP01000039.1"/>
</dbReference>
<dbReference type="STRING" id="1005928.SAMN04487859_1396"/>
<dbReference type="AlphaFoldDB" id="A0A1I5GTD8"/>
<dbReference type="OrthoDB" id="9801242at2"/>
<sequence length="56" mass="6340">MRYLSFPDLQAKIGGRSRSSVYRDIEAGRLPQPIKFGARLYWVEADIDAALAEARN</sequence>